<dbReference type="InterPro" id="IPR016099">
    <property type="entry name" value="Prismane-like_a/b-sand"/>
</dbReference>
<proteinExistence type="predicted"/>
<organism evidence="3 4">
    <name type="scientific">Clostridium aceticum</name>
    <dbReference type="NCBI Taxonomy" id="84022"/>
    <lineage>
        <taxon>Bacteria</taxon>
        <taxon>Bacillati</taxon>
        <taxon>Bacillota</taxon>
        <taxon>Clostridia</taxon>
        <taxon>Eubacteriales</taxon>
        <taxon>Clostridiaceae</taxon>
        <taxon>Clostridium</taxon>
    </lineage>
</organism>
<dbReference type="Gene3D" id="1.10.8.190">
    <property type="entry name" value="Carbon monoxide dehydrogenase alpha subunit. Chain M, domain 1"/>
    <property type="match status" value="1"/>
</dbReference>
<dbReference type="Pfam" id="PF19436">
    <property type="entry name" value="ACS_CODH_B_C"/>
    <property type="match status" value="1"/>
</dbReference>
<dbReference type="PANTHER" id="PTHR42281">
    <property type="match status" value="1"/>
</dbReference>
<gene>
    <name evidence="3" type="primary">acsB</name>
    <name evidence="3" type="ORF">CACET_c10320</name>
</gene>
<dbReference type="GO" id="GO:0043885">
    <property type="term" value="F:anaerobic carbon-monoxide dehydrogenase activity"/>
    <property type="evidence" value="ECO:0007669"/>
    <property type="project" value="InterPro"/>
</dbReference>
<evidence type="ECO:0000313" key="4">
    <source>
        <dbReference type="Proteomes" id="UP000035704"/>
    </source>
</evidence>
<dbReference type="PATRIC" id="fig|84022.5.peg.2294"/>
<dbReference type="NCBIfam" id="TIGR00316">
    <property type="entry name" value="cdhC"/>
    <property type="match status" value="1"/>
</dbReference>
<dbReference type="InterPro" id="IPR004461">
    <property type="entry name" value="CO_DH/Ac-CoA_synth_bsu"/>
</dbReference>
<dbReference type="GO" id="GO:0006084">
    <property type="term" value="P:acetyl-CoA metabolic process"/>
    <property type="evidence" value="ECO:0007669"/>
    <property type="project" value="InterPro"/>
</dbReference>
<dbReference type="InterPro" id="IPR038571">
    <property type="entry name" value="CO_DH/Ac-CoA_synth_bsu_3_sf"/>
</dbReference>
<dbReference type="Pfam" id="PF03598">
    <property type="entry name" value="CdhC"/>
    <property type="match status" value="1"/>
</dbReference>
<reference evidence="3 4" key="1">
    <citation type="submission" date="2014-10" db="EMBL/GenBank/DDBJ databases">
        <title>Genome sequence of Clostridium aceticum DSM 1496.</title>
        <authorList>
            <person name="Poehlein A."/>
            <person name="Schiel-Bengelsdorf B."/>
            <person name="Gottschalk G."/>
            <person name="Duerre P."/>
            <person name="Daniel R."/>
        </authorList>
    </citation>
    <scope>NUCLEOTIDE SEQUENCE [LARGE SCALE GENOMIC DNA]</scope>
    <source>
        <strain evidence="3 4">DSM 1496</strain>
    </source>
</reference>
<dbReference type="OrthoDB" id="9759545at2"/>
<dbReference type="Proteomes" id="UP000035704">
    <property type="component" value="Chromosome"/>
</dbReference>
<dbReference type="EMBL" id="CP009687">
    <property type="protein sequence ID" value="AKL94535.1"/>
    <property type="molecule type" value="Genomic_DNA"/>
</dbReference>
<keyword evidence="3" id="KW-0012">Acyltransferase</keyword>
<evidence type="ECO:0000313" key="3">
    <source>
        <dbReference type="EMBL" id="AKL94535.1"/>
    </source>
</evidence>
<sequence>MNLFNIIYTGSNQALAAAEGLLKKAIEEKGVDHKVAFPETAYSLPIIYAATGQKMNTLQDLEGAIGVVKSLIDEQPRLEPALNAGLATAVAAEIIEAVKYALNETPYEAPCTGHISDAIIRSLGVPLVTGDIPGVAVVLGECPDSETAAKVIKDYQSKGLLTFLVGKIIDQAIEANVKMGLELRVIPLGYDVTSVIHVVSVAIRASLIFGGVEPGKLAEHMEYTKNRVPAFVNAFGPLSELVVSAGAGAIALGFPVITDQTVLEVPTLLLTQKDYDKVPATSLEARGIKIKITEIPIPVGFAAAFEGERVRKDDLNVEFGGNKTECWELVKARDLGDIEDHKIEIIGPDIDQIEGTPKRLPLAIIVEVAGKNMQEDFEPVLERRIHYFMNYTEGVMHVGQRDTSWIRINHDTFNAGFRLKHIGEVLYAKMRDEFDAVVDKCQITIVTDPEKVAAMKETHAIPKYTARDERLASLTDDSVDTFYSCLLCQSFAPAHVCIVTPERLGLCGAVSWLDAKATKELDPTGPCQPILKEGVEDEDKGIWNSVNEHVAEKSQGAVERITLYSLMEDPMTSCGCFECIAGIMPEANGVVIVNREHGGTTPVGMTFGELASMSGGGVQTPGFMGHGRFFISSKKFAAYEGGPKRIVWMPKELKDYVSERLNQTAKEMYGIDNFTDMICDETIAVDPEEVLNFLTEKGHPALEMDPLM</sequence>
<dbReference type="KEGG" id="cace:CACET_c10320"/>
<dbReference type="InterPro" id="IPR045822">
    <property type="entry name" value="ACS_CODH_B_C"/>
</dbReference>
<feature type="domain" description="CO dehydrogenase/acetyl-CoA synthase complex beta subunit C-terminal" evidence="2">
    <location>
        <begin position="464"/>
        <end position="708"/>
    </location>
</feature>
<dbReference type="AlphaFoldDB" id="A0A0D8ID70"/>
<dbReference type="Gene3D" id="3.30.1650.10">
    <property type="entry name" value="Bifunctional carbon monoxide dehydrogenase/acetyl-coa synthase(codh/acs), Chain M, domain 3"/>
    <property type="match status" value="1"/>
</dbReference>
<dbReference type="SUPFAM" id="SSF56821">
    <property type="entry name" value="Prismane protein-like"/>
    <property type="match status" value="1"/>
</dbReference>
<evidence type="ECO:0000259" key="1">
    <source>
        <dbReference type="Pfam" id="PF18537"/>
    </source>
</evidence>
<dbReference type="NCBIfam" id="NF003379">
    <property type="entry name" value="PRK04456.1"/>
    <property type="match status" value="1"/>
</dbReference>
<evidence type="ECO:0000259" key="2">
    <source>
        <dbReference type="Pfam" id="PF19436"/>
    </source>
</evidence>
<dbReference type="EC" id="2.3.1.69" evidence="3"/>
<dbReference type="Gene3D" id="3.40.50.2030">
    <property type="match status" value="1"/>
</dbReference>
<dbReference type="InterPro" id="IPR011254">
    <property type="entry name" value="Prismane-like_sf"/>
</dbReference>
<dbReference type="GO" id="GO:0050107">
    <property type="term" value="F:monoterpenol O-acetyltransferase activity"/>
    <property type="evidence" value="ECO:0007669"/>
    <property type="project" value="UniProtKB-EC"/>
</dbReference>
<dbReference type="NCBIfam" id="NF007078">
    <property type="entry name" value="PRK09529.1"/>
    <property type="match status" value="1"/>
</dbReference>
<dbReference type="PANTHER" id="PTHR42281:SF1">
    <property type="entry name" value="ACETYL-COA DECARBONYLASE_SYNTHASE COMPLEX SUBUNIT BETA 1"/>
    <property type="match status" value="1"/>
</dbReference>
<dbReference type="STRING" id="84022.CACET_c10320"/>
<dbReference type="Gene3D" id="3.40.970.20">
    <property type="entry name" value="Carbon monoxide dehydrogenase alpha subunit. Chain D, domain 4"/>
    <property type="match status" value="1"/>
</dbReference>
<dbReference type="NCBIfam" id="NF040764">
    <property type="entry name" value="CODH_ACS_al_bet"/>
    <property type="match status" value="1"/>
</dbReference>
<feature type="domain" description="Carbon monoxide dehydrogenase subunit alpha ,N-terminal" evidence="1">
    <location>
        <begin position="19"/>
        <end position="100"/>
    </location>
</feature>
<dbReference type="Gene3D" id="3.40.1470.10">
    <property type="entry name" value="Bifunctional carbon monoxide dehydrogenase/acetyl-coa synthase(codh/acs), Chain M, domain 5"/>
    <property type="match status" value="1"/>
</dbReference>
<dbReference type="InterPro" id="IPR041350">
    <property type="entry name" value="CODH_A_N"/>
</dbReference>
<dbReference type="Pfam" id="PF18537">
    <property type="entry name" value="CODH_A_N"/>
    <property type="match status" value="1"/>
</dbReference>
<protein>
    <submittedName>
        <fullName evidence="3">CO dehydrogenase/acetyl-CoA synthase complex, beta subunit</fullName>
        <ecNumber evidence="3">2.3.1.69</ecNumber>
    </submittedName>
</protein>
<accession>A0A0D8ID70</accession>
<keyword evidence="4" id="KW-1185">Reference proteome</keyword>
<dbReference type="RefSeq" id="WP_044823337.1">
    <property type="nucleotide sequence ID" value="NZ_CP009687.1"/>
</dbReference>
<keyword evidence="3" id="KW-0808">Transferase</keyword>
<name>A0A0D8ID70_9CLOT</name>